<organism evidence="1 2">
    <name type="scientific">Mitsuokella jalaludinii</name>
    <dbReference type="NCBI Taxonomy" id="187979"/>
    <lineage>
        <taxon>Bacteria</taxon>
        <taxon>Bacillati</taxon>
        <taxon>Bacillota</taxon>
        <taxon>Negativicutes</taxon>
        <taxon>Selenomonadales</taxon>
        <taxon>Selenomonadaceae</taxon>
        <taxon>Mitsuokella</taxon>
    </lineage>
</organism>
<evidence type="ECO:0000313" key="1">
    <source>
        <dbReference type="EMBL" id="CUN94090.1"/>
    </source>
</evidence>
<dbReference type="AlphaFoldDB" id="A0A174B2U3"/>
<dbReference type="Proteomes" id="UP000095546">
    <property type="component" value="Unassembled WGS sequence"/>
</dbReference>
<reference evidence="1 2" key="1">
    <citation type="submission" date="2015-09" db="EMBL/GenBank/DDBJ databases">
        <authorList>
            <consortium name="Pathogen Informatics"/>
        </authorList>
    </citation>
    <scope>NUCLEOTIDE SEQUENCE [LARGE SCALE GENOMIC DNA]</scope>
    <source>
        <strain evidence="1 2">2789STDY5608828</strain>
    </source>
</reference>
<dbReference type="EMBL" id="CYYU01000014">
    <property type="protein sequence ID" value="CUN94090.1"/>
    <property type="molecule type" value="Genomic_DNA"/>
</dbReference>
<evidence type="ECO:0000313" key="2">
    <source>
        <dbReference type="Proteomes" id="UP000095546"/>
    </source>
</evidence>
<accession>A0A174B2U3</accession>
<gene>
    <name evidence="1" type="ORF">ERS852385_01752</name>
</gene>
<proteinExistence type="predicted"/>
<name>A0A174B2U3_9FIRM</name>
<protein>
    <submittedName>
        <fullName evidence="1">Uncharacterized protein</fullName>
    </submittedName>
</protein>
<sequence>MSYEDVLRGLFLDDATPSGRLEPDQIRSTIAQTPVSEIVYFLQKHQDELSDVSAKNIPQFSNIDEVDKVLSIIIDSGLDKVDFLLIGSYLKQDRAKDMAYRKYGENHYKLCAQLGFVLNPPQFQATRNGYAYHRENDKALKMIWFAKMILHVPIVQQAIFKVMKDDTPFSIREYMGVFLSANCQAKCNTFEK</sequence>
<keyword evidence="2" id="KW-1185">Reference proteome</keyword>